<dbReference type="Gene3D" id="3.30.365.10">
    <property type="entry name" value="Aldehyde oxidase/xanthine dehydrogenase, molybdopterin binding domain"/>
    <property type="match status" value="2"/>
</dbReference>
<dbReference type="Pfam" id="PF20256">
    <property type="entry name" value="MoCoBD_2"/>
    <property type="match status" value="1"/>
</dbReference>
<comment type="caution">
    <text evidence="2">The sequence shown here is derived from an EMBL/GenBank/DDBJ whole genome shotgun (WGS) entry which is preliminary data.</text>
</comment>
<dbReference type="InterPro" id="IPR037165">
    <property type="entry name" value="AldOxase/xan_DH_Mopterin-bd_sf"/>
</dbReference>
<evidence type="ECO:0000313" key="3">
    <source>
        <dbReference type="Proteomes" id="UP000236416"/>
    </source>
</evidence>
<dbReference type="InterPro" id="IPR052516">
    <property type="entry name" value="N-heterocyclic_Hydroxylase"/>
</dbReference>
<dbReference type="InterPro" id="IPR046867">
    <property type="entry name" value="AldOxase/xan_DH_MoCoBD2"/>
</dbReference>
<dbReference type="GO" id="GO:0016491">
    <property type="term" value="F:oxidoreductase activity"/>
    <property type="evidence" value="ECO:0007669"/>
    <property type="project" value="InterPro"/>
</dbReference>
<dbReference type="SUPFAM" id="SSF56003">
    <property type="entry name" value="Molybdenum cofactor-binding domain"/>
    <property type="match status" value="1"/>
</dbReference>
<dbReference type="RefSeq" id="WP_146042076.1">
    <property type="nucleotide sequence ID" value="NZ_PPTF01000011.1"/>
</dbReference>
<name>A0A2K4MSZ2_9NEIS</name>
<proteinExistence type="predicted"/>
<dbReference type="Proteomes" id="UP000236416">
    <property type="component" value="Unassembled WGS sequence"/>
</dbReference>
<gene>
    <name evidence="2" type="ORF">C2134_02745</name>
</gene>
<accession>A0A2K4MSZ2</accession>
<organism evidence="2 3">
    <name type="scientific">Chromobacterium sinusclupearum</name>
    <dbReference type="NCBI Taxonomy" id="2077146"/>
    <lineage>
        <taxon>Bacteria</taxon>
        <taxon>Pseudomonadati</taxon>
        <taxon>Pseudomonadota</taxon>
        <taxon>Betaproteobacteria</taxon>
        <taxon>Neisseriales</taxon>
        <taxon>Chromobacteriaceae</taxon>
        <taxon>Chromobacterium</taxon>
    </lineage>
</organism>
<reference evidence="2 3" key="1">
    <citation type="submission" date="2018-01" db="EMBL/GenBank/DDBJ databases">
        <title>Genomic Sequence of Chromobacterium MWU13-2610 from wild cranberry bogs within the Cape Cod National Seashore.</title>
        <authorList>
            <person name="O'Hara-Hanley K."/>
            <person name="Soby S."/>
            <person name="Harrison A."/>
        </authorList>
    </citation>
    <scope>NUCLEOTIDE SEQUENCE [LARGE SCALE GENOMIC DNA]</scope>
    <source>
        <strain evidence="2 3">MWU13-2610</strain>
    </source>
</reference>
<protein>
    <submittedName>
        <fullName evidence="2">Twin-arginine translocation pathway signal protein</fullName>
    </submittedName>
</protein>
<evidence type="ECO:0000259" key="1">
    <source>
        <dbReference type="Pfam" id="PF20256"/>
    </source>
</evidence>
<dbReference type="PANTHER" id="PTHR47495">
    <property type="entry name" value="ALDEHYDE DEHYDROGENASE"/>
    <property type="match status" value="1"/>
</dbReference>
<dbReference type="PANTHER" id="PTHR47495:SF2">
    <property type="entry name" value="ALDEHYDE DEHYDROGENASE"/>
    <property type="match status" value="1"/>
</dbReference>
<dbReference type="AlphaFoldDB" id="A0A2K4MSZ2"/>
<feature type="domain" description="Aldehyde oxidase/xanthine dehydrogenase second molybdopterin binding" evidence="1">
    <location>
        <begin position="104"/>
        <end position="178"/>
    </location>
</feature>
<sequence length="233" mass="24610">TVGMAYAVPALQLDLHTPKSALPVLWWRSVGHSHSAFSKECFIDELALLARQDPVAYRLALLSGAPREQGVLREAARMAGWGRKLPKGHGLGVAVHPSFGSYIGQVVEVSVKGKQLKVEHVWCAVDCGVVINPDQVAAQMQGGIVFALSAALFGEITFKDGAVEQKNFDGYPLVRMFQAPKVDVSIIASEEAPGGTGEPGSAPTAAALANAIHAASGKRLRALPLSRHGYVAV</sequence>
<evidence type="ECO:0000313" key="2">
    <source>
        <dbReference type="EMBL" id="POB00204.1"/>
    </source>
</evidence>
<keyword evidence="3" id="KW-1185">Reference proteome</keyword>
<feature type="non-terminal residue" evidence="2">
    <location>
        <position position="1"/>
    </location>
</feature>
<dbReference type="EMBL" id="PPTF01000011">
    <property type="protein sequence ID" value="POB00204.1"/>
    <property type="molecule type" value="Genomic_DNA"/>
</dbReference>